<evidence type="ECO:0000256" key="1">
    <source>
        <dbReference type="SAM" id="MobiDB-lite"/>
    </source>
</evidence>
<accession>A0A7J0E3G3</accession>
<organism evidence="2 3">
    <name type="scientific">Actinidia rufa</name>
    <dbReference type="NCBI Taxonomy" id="165716"/>
    <lineage>
        <taxon>Eukaryota</taxon>
        <taxon>Viridiplantae</taxon>
        <taxon>Streptophyta</taxon>
        <taxon>Embryophyta</taxon>
        <taxon>Tracheophyta</taxon>
        <taxon>Spermatophyta</taxon>
        <taxon>Magnoliopsida</taxon>
        <taxon>eudicotyledons</taxon>
        <taxon>Gunneridae</taxon>
        <taxon>Pentapetalae</taxon>
        <taxon>asterids</taxon>
        <taxon>Ericales</taxon>
        <taxon>Actinidiaceae</taxon>
        <taxon>Actinidia</taxon>
    </lineage>
</organism>
<reference evidence="2 3" key="1">
    <citation type="submission" date="2019-07" db="EMBL/GenBank/DDBJ databases">
        <title>De Novo Assembly of kiwifruit Actinidia rufa.</title>
        <authorList>
            <person name="Sugita-Konishi S."/>
            <person name="Sato K."/>
            <person name="Mori E."/>
            <person name="Abe Y."/>
            <person name="Kisaki G."/>
            <person name="Hamano K."/>
            <person name="Suezawa K."/>
            <person name="Otani M."/>
            <person name="Fukuda T."/>
            <person name="Manabe T."/>
            <person name="Gomi K."/>
            <person name="Tabuchi M."/>
            <person name="Akimitsu K."/>
            <person name="Kataoka I."/>
        </authorList>
    </citation>
    <scope>NUCLEOTIDE SEQUENCE [LARGE SCALE GENOMIC DNA]</scope>
    <source>
        <strain evidence="3">cv. Fuchu</strain>
    </source>
</reference>
<gene>
    <name evidence="2" type="ORF">Acr_01g0006110</name>
</gene>
<evidence type="ECO:0000313" key="2">
    <source>
        <dbReference type="EMBL" id="GFY80802.1"/>
    </source>
</evidence>
<dbReference type="EMBL" id="BJWL01000001">
    <property type="protein sequence ID" value="GFY80802.1"/>
    <property type="molecule type" value="Genomic_DNA"/>
</dbReference>
<feature type="compositionally biased region" description="Basic residues" evidence="1">
    <location>
        <begin position="302"/>
        <end position="320"/>
    </location>
</feature>
<feature type="region of interest" description="Disordered" evidence="1">
    <location>
        <begin position="519"/>
        <end position="564"/>
    </location>
</feature>
<feature type="compositionally biased region" description="Basic and acidic residues" evidence="1">
    <location>
        <begin position="530"/>
        <end position="543"/>
    </location>
</feature>
<dbReference type="AlphaFoldDB" id="A0A7J0E3G3"/>
<comment type="caution">
    <text evidence="2">The sequence shown here is derived from an EMBL/GenBank/DDBJ whole genome shotgun (WGS) entry which is preliminary data.</text>
</comment>
<keyword evidence="2" id="KW-0813">Transport</keyword>
<protein>
    <submittedName>
        <fullName evidence="2">Sugar transporter protein 7</fullName>
    </submittedName>
</protein>
<keyword evidence="3" id="KW-1185">Reference proteome</keyword>
<keyword evidence="2" id="KW-0762">Sugar transport</keyword>
<feature type="region of interest" description="Disordered" evidence="1">
    <location>
        <begin position="278"/>
        <end position="329"/>
    </location>
</feature>
<sequence>MLLNGCLNNSGSIPPTVIRSAGAAARPRESCHPHGRSLAVLYLIMFAYLVCESKAKAKHDPTHKKHCQVQSQGVKNCSEQKAYPTTGYTHSGSIVPCDRRGYKRRNQTGKVQGRGFNNQFWKRSDQCTETVERVNNCGRPRDVPSRLDYVSIYRHVIPHRAETFGRVSLSPLRIQGRASGSGGVRKFSSSSASKLSSSSSLLDLSSSEEVDQGEIPVPALAIVAPTQVPATAPILVVSSYSEVADNLNFPPVPPMPRAIGQKKLKAVDPPLDVQIPPSIQDPILTLPDTTEADSSLPDSHLLRKHKGKAPNMGRSKRKKRGGTESSIGTLTPFNTPELWNPKFVAVELRRPSCSRRMCQTLLQKRAIVNSKRMKKYSSKALKKANTLEFDLKKSRDKLVVEEATHKASDDATTKSKLEVDYTQPAYPDSRGCGSMLLNLTKDGTSECIITTWSLVGRDTDATQETLHKALQDLAELQRVDISPWTTTAPKVELPNFTKAYSSLILPSFNEEEYINQPTEEGNEGIAEVDGADKGNELGTREGGDQTSPRSDLRARYSDSLLVPY</sequence>
<proteinExistence type="predicted"/>
<dbReference type="Proteomes" id="UP000585474">
    <property type="component" value="Unassembled WGS sequence"/>
</dbReference>
<evidence type="ECO:0000313" key="3">
    <source>
        <dbReference type="Proteomes" id="UP000585474"/>
    </source>
</evidence>
<name>A0A7J0E3G3_9ERIC</name>